<dbReference type="RefSeq" id="XP_019023668.1">
    <property type="nucleotide sequence ID" value="XM_019168430.1"/>
</dbReference>
<dbReference type="InterPro" id="IPR036291">
    <property type="entry name" value="NAD(P)-bd_dom_sf"/>
</dbReference>
<keyword evidence="6" id="KW-1185">Reference proteome</keyword>
<dbReference type="OMA" id="CRVFASD"/>
<dbReference type="Proteomes" id="UP000033140">
    <property type="component" value="Unassembled WGS sequence"/>
</dbReference>
<dbReference type="OrthoDB" id="2102561at2759"/>
<dbReference type="PANTHER" id="PTHR44169">
    <property type="entry name" value="NADPH-DEPENDENT 1-ACYLDIHYDROXYACETONE PHOSPHATE REDUCTASE"/>
    <property type="match status" value="1"/>
</dbReference>
<evidence type="ECO:0000313" key="6">
    <source>
        <dbReference type="Proteomes" id="UP000033140"/>
    </source>
</evidence>
<reference evidence="5 6" key="1">
    <citation type="journal article" date="2011" name="J. Gen. Appl. Microbiol.">
        <title>Draft genome sequencing of the enigmatic yeast Saitoella complicata.</title>
        <authorList>
            <person name="Nishida H."/>
            <person name="Hamamoto M."/>
            <person name="Sugiyama J."/>
        </authorList>
    </citation>
    <scope>NUCLEOTIDE SEQUENCE [LARGE SCALE GENOMIC DNA]</scope>
    <source>
        <strain evidence="5 6">NRRL Y-17804</strain>
    </source>
</reference>
<dbReference type="STRING" id="698492.A0A0E9NDL8"/>
<dbReference type="GO" id="GO:0005783">
    <property type="term" value="C:endoplasmic reticulum"/>
    <property type="evidence" value="ECO:0007669"/>
    <property type="project" value="TreeGrafter"/>
</dbReference>
<proteinExistence type="inferred from homology"/>
<evidence type="ECO:0008006" key="7">
    <source>
        <dbReference type="Google" id="ProtNLM"/>
    </source>
</evidence>
<dbReference type="EMBL" id="BACD03000009">
    <property type="protein sequence ID" value="GAO47500.1"/>
    <property type="molecule type" value="Genomic_DNA"/>
</dbReference>
<dbReference type="InterPro" id="IPR002347">
    <property type="entry name" value="SDR_fam"/>
</dbReference>
<evidence type="ECO:0000256" key="2">
    <source>
        <dbReference type="ARBA" id="ARBA00022857"/>
    </source>
</evidence>
<gene>
    <name evidence="5" type="ORF">G7K_1706-t1</name>
</gene>
<comment type="similarity">
    <text evidence="1 4">Belongs to the short-chain dehydrogenases/reductases (SDR) family.</text>
</comment>
<evidence type="ECO:0000256" key="3">
    <source>
        <dbReference type="ARBA" id="ARBA00023002"/>
    </source>
</evidence>
<dbReference type="GO" id="GO:0005811">
    <property type="term" value="C:lipid droplet"/>
    <property type="evidence" value="ECO:0007669"/>
    <property type="project" value="TreeGrafter"/>
</dbReference>
<comment type="caution">
    <text evidence="5">The sequence shown here is derived from an EMBL/GenBank/DDBJ whole genome shotgun (WGS) entry which is preliminary data.</text>
</comment>
<dbReference type="PRINTS" id="PR00080">
    <property type="entry name" value="SDRFAMILY"/>
</dbReference>
<evidence type="ECO:0000313" key="5">
    <source>
        <dbReference type="EMBL" id="GAO47500.1"/>
    </source>
</evidence>
<dbReference type="GO" id="GO:0000140">
    <property type="term" value="F:acylglycerone-phosphate reductase (NADP+) activity"/>
    <property type="evidence" value="ECO:0007669"/>
    <property type="project" value="TreeGrafter"/>
</dbReference>
<keyword evidence="2" id="KW-0521">NADP</keyword>
<name>A0A0E9NDL8_SAICN</name>
<dbReference type="PANTHER" id="PTHR44169:SF6">
    <property type="entry name" value="NADPH-DEPENDENT 1-ACYLDIHYDROXYACETONE PHOSPHATE REDUCTASE"/>
    <property type="match status" value="1"/>
</dbReference>
<dbReference type="Gene3D" id="3.40.50.720">
    <property type="entry name" value="NAD(P)-binding Rossmann-like Domain"/>
    <property type="match status" value="1"/>
</dbReference>
<reference evidence="5 6" key="3">
    <citation type="journal article" date="2015" name="Genome Announc.">
        <title>Draft Genome Sequence of the Archiascomycetous Yeast Saitoella complicata.</title>
        <authorList>
            <person name="Yamauchi K."/>
            <person name="Kondo S."/>
            <person name="Hamamoto M."/>
            <person name="Takahashi Y."/>
            <person name="Ogura Y."/>
            <person name="Hayashi T."/>
            <person name="Nishida H."/>
        </authorList>
    </citation>
    <scope>NUCLEOTIDE SEQUENCE [LARGE SCALE GENOMIC DNA]</scope>
    <source>
        <strain evidence="5 6">NRRL Y-17804</strain>
    </source>
</reference>
<dbReference type="GO" id="GO:0019433">
    <property type="term" value="P:triglyceride catabolic process"/>
    <property type="evidence" value="ECO:0007669"/>
    <property type="project" value="TreeGrafter"/>
</dbReference>
<reference evidence="5 6" key="2">
    <citation type="journal article" date="2014" name="J. Gen. Appl. Microbiol.">
        <title>The early diverging ascomycetous budding yeast Saitoella complicata has three histone deacetylases belonging to the Clr6, Hos2, and Rpd3 lineages.</title>
        <authorList>
            <person name="Nishida H."/>
            <person name="Matsumoto T."/>
            <person name="Kondo S."/>
            <person name="Hamamoto M."/>
            <person name="Yoshikawa H."/>
        </authorList>
    </citation>
    <scope>NUCLEOTIDE SEQUENCE [LARGE SCALE GENOMIC DNA]</scope>
    <source>
        <strain evidence="5 6">NRRL Y-17804</strain>
    </source>
</reference>
<dbReference type="GO" id="GO:0006654">
    <property type="term" value="P:phosphatidic acid biosynthetic process"/>
    <property type="evidence" value="ECO:0007669"/>
    <property type="project" value="TreeGrafter"/>
</dbReference>
<evidence type="ECO:0000256" key="4">
    <source>
        <dbReference type="RuleBase" id="RU000363"/>
    </source>
</evidence>
<accession>A0A0E9NDL8</accession>
<dbReference type="Pfam" id="PF00106">
    <property type="entry name" value="adh_short"/>
    <property type="match status" value="1"/>
</dbReference>
<dbReference type="FunFam" id="3.40.50.720:FF:000261">
    <property type="entry name" value="NADPH-dependent 1-acyldihydroxyacetone phosphate reductase"/>
    <property type="match status" value="1"/>
</dbReference>
<dbReference type="CDD" id="cd05374">
    <property type="entry name" value="17beta-HSD-like_SDR_c"/>
    <property type="match status" value="1"/>
</dbReference>
<dbReference type="SUPFAM" id="SSF51735">
    <property type="entry name" value="NAD(P)-binding Rossmann-fold domains"/>
    <property type="match status" value="1"/>
</dbReference>
<protein>
    <recommendedName>
        <fullName evidence="7">NADPH-dependent 1-acyldihydroxyacetone phosphate reductase</fullName>
    </recommendedName>
</protein>
<keyword evidence="3" id="KW-0560">Oxidoreductase</keyword>
<dbReference type="InterPro" id="IPR020904">
    <property type="entry name" value="Sc_DH/Rdtase_CS"/>
</dbReference>
<dbReference type="PRINTS" id="PR00081">
    <property type="entry name" value="GDHRDH"/>
</dbReference>
<dbReference type="PROSITE" id="PS00061">
    <property type="entry name" value="ADH_SHORT"/>
    <property type="match status" value="1"/>
</dbReference>
<organism evidence="5 6">
    <name type="scientific">Saitoella complicata (strain BCRC 22490 / CBS 7301 / JCM 7358 / NBRC 10748 / NRRL Y-17804)</name>
    <dbReference type="NCBI Taxonomy" id="698492"/>
    <lineage>
        <taxon>Eukaryota</taxon>
        <taxon>Fungi</taxon>
        <taxon>Dikarya</taxon>
        <taxon>Ascomycota</taxon>
        <taxon>Taphrinomycotina</taxon>
        <taxon>Taphrinomycotina incertae sedis</taxon>
        <taxon>Saitoella</taxon>
    </lineage>
</organism>
<sequence length="297" mass="32411">MAAKTVLITGCSKGGIGYALAKAFNAQGCKVYATARRLESMNGLSDLGIGTLKLDVNSAESVDKLKSIIEEKTGGTLDFLVNNAGIGYTTPLADVDIDQARNLFETNLISVMQMVKSFHKLLIASKGTIINIGSIGAFLPSPFGGVYNASKAALLSYGDALRIEMEPFDVHVQTIITGAIKSNIANNAAARYSLPSDSIFAPITSFVEARLNASQTNGPLDTDVYARDVVRQALFPPRSLWALGGRVRRPYYWRGGLSDITRFIRRFLPMNFWDFILAYKFGLNVLNRKLRDGKKDL</sequence>
<dbReference type="AlphaFoldDB" id="A0A0E9NDL8"/>
<evidence type="ECO:0000256" key="1">
    <source>
        <dbReference type="ARBA" id="ARBA00006484"/>
    </source>
</evidence>
<dbReference type="GO" id="GO:0004806">
    <property type="term" value="F:triacylglycerol lipase activity"/>
    <property type="evidence" value="ECO:0007669"/>
    <property type="project" value="TreeGrafter"/>
</dbReference>